<name>A0A165B5C1_EXIGL</name>
<protein>
    <submittedName>
        <fullName evidence="1">Uncharacterized protein</fullName>
    </submittedName>
</protein>
<sequence>MTVGMCPSICLCLSGVRCRDAENNTQAQRGSLDSCLLRLLATPSRVSGLPLPDGRRKIAARALRAVGSPWEDIDVAGLSASFPVLGRTGRTPSGAGVVREDCTLEM</sequence>
<dbReference type="InParanoid" id="A0A165B5C1"/>
<reference evidence="1 2" key="1">
    <citation type="journal article" date="2016" name="Mol. Biol. Evol.">
        <title>Comparative Genomics of Early-Diverging Mushroom-Forming Fungi Provides Insights into the Origins of Lignocellulose Decay Capabilities.</title>
        <authorList>
            <person name="Nagy L.G."/>
            <person name="Riley R."/>
            <person name="Tritt A."/>
            <person name="Adam C."/>
            <person name="Daum C."/>
            <person name="Floudas D."/>
            <person name="Sun H."/>
            <person name="Yadav J.S."/>
            <person name="Pangilinan J."/>
            <person name="Larsson K.H."/>
            <person name="Matsuura K."/>
            <person name="Barry K."/>
            <person name="Labutti K."/>
            <person name="Kuo R."/>
            <person name="Ohm R.A."/>
            <person name="Bhattacharya S.S."/>
            <person name="Shirouzu T."/>
            <person name="Yoshinaga Y."/>
            <person name="Martin F.M."/>
            <person name="Grigoriev I.V."/>
            <person name="Hibbett D.S."/>
        </authorList>
    </citation>
    <scope>NUCLEOTIDE SEQUENCE [LARGE SCALE GENOMIC DNA]</scope>
    <source>
        <strain evidence="1 2">HHB12029</strain>
    </source>
</reference>
<accession>A0A165B5C1</accession>
<dbReference type="Proteomes" id="UP000077266">
    <property type="component" value="Unassembled WGS sequence"/>
</dbReference>
<dbReference type="EMBL" id="KV426552">
    <property type="protein sequence ID" value="KZV79855.1"/>
    <property type="molecule type" value="Genomic_DNA"/>
</dbReference>
<evidence type="ECO:0000313" key="2">
    <source>
        <dbReference type="Proteomes" id="UP000077266"/>
    </source>
</evidence>
<proteinExistence type="predicted"/>
<organism evidence="1 2">
    <name type="scientific">Exidia glandulosa HHB12029</name>
    <dbReference type="NCBI Taxonomy" id="1314781"/>
    <lineage>
        <taxon>Eukaryota</taxon>
        <taxon>Fungi</taxon>
        <taxon>Dikarya</taxon>
        <taxon>Basidiomycota</taxon>
        <taxon>Agaricomycotina</taxon>
        <taxon>Agaricomycetes</taxon>
        <taxon>Auriculariales</taxon>
        <taxon>Exidiaceae</taxon>
        <taxon>Exidia</taxon>
    </lineage>
</organism>
<evidence type="ECO:0000313" key="1">
    <source>
        <dbReference type="EMBL" id="KZV79855.1"/>
    </source>
</evidence>
<gene>
    <name evidence="1" type="ORF">EXIGLDRAFT_447733</name>
</gene>
<dbReference type="AlphaFoldDB" id="A0A165B5C1"/>
<keyword evidence="2" id="KW-1185">Reference proteome</keyword>